<evidence type="ECO:0000313" key="3">
    <source>
        <dbReference type="Proteomes" id="UP001500929"/>
    </source>
</evidence>
<gene>
    <name evidence="2" type="ORF">GCM10009851_13870</name>
</gene>
<organism evidence="2 3">
    <name type="scientific">Herbiconiux moechotypicola</name>
    <dbReference type="NCBI Taxonomy" id="637393"/>
    <lineage>
        <taxon>Bacteria</taxon>
        <taxon>Bacillati</taxon>
        <taxon>Actinomycetota</taxon>
        <taxon>Actinomycetes</taxon>
        <taxon>Micrococcales</taxon>
        <taxon>Microbacteriaceae</taxon>
        <taxon>Herbiconiux</taxon>
    </lineage>
</organism>
<keyword evidence="1" id="KW-0812">Transmembrane</keyword>
<evidence type="ECO:0000256" key="1">
    <source>
        <dbReference type="SAM" id="Phobius"/>
    </source>
</evidence>
<keyword evidence="1" id="KW-1133">Transmembrane helix</keyword>
<keyword evidence="3" id="KW-1185">Reference proteome</keyword>
<dbReference type="Pfam" id="PF16945">
    <property type="entry name" value="Phage_r1t_holin"/>
    <property type="match status" value="1"/>
</dbReference>
<accession>A0ABN3DG85</accession>
<dbReference type="RefSeq" id="WP_259478884.1">
    <property type="nucleotide sequence ID" value="NZ_BAAAQY010000003.1"/>
</dbReference>
<comment type="caution">
    <text evidence="2">The sequence shown here is derived from an EMBL/GenBank/DDBJ whole genome shotgun (WGS) entry which is preliminary data.</text>
</comment>
<proteinExistence type="predicted"/>
<feature type="transmembrane region" description="Helical" evidence="1">
    <location>
        <begin position="42"/>
        <end position="62"/>
    </location>
</feature>
<sequence>MKKYFTIAFVDYAGERALKTAVQSLFAGGLIGAGLFDLDWTAIGSLAGGIAVASVLTSFLFYKGDGSDNPDDTSTGARHAA</sequence>
<dbReference type="Proteomes" id="UP001500929">
    <property type="component" value="Unassembled WGS sequence"/>
</dbReference>
<reference evidence="2 3" key="1">
    <citation type="journal article" date="2019" name="Int. J. Syst. Evol. Microbiol.">
        <title>The Global Catalogue of Microorganisms (GCM) 10K type strain sequencing project: providing services to taxonomists for standard genome sequencing and annotation.</title>
        <authorList>
            <consortium name="The Broad Institute Genomics Platform"/>
            <consortium name="The Broad Institute Genome Sequencing Center for Infectious Disease"/>
            <person name="Wu L."/>
            <person name="Ma J."/>
        </authorList>
    </citation>
    <scope>NUCLEOTIDE SEQUENCE [LARGE SCALE GENOMIC DNA]</scope>
    <source>
        <strain evidence="2 3">JCM 16117</strain>
    </source>
</reference>
<protein>
    <recommendedName>
        <fullName evidence="4">Holin</fullName>
    </recommendedName>
</protein>
<evidence type="ECO:0000313" key="2">
    <source>
        <dbReference type="EMBL" id="GAA2230332.1"/>
    </source>
</evidence>
<name>A0ABN3DG85_9MICO</name>
<keyword evidence="1" id="KW-0472">Membrane</keyword>
<dbReference type="InterPro" id="IPR020109">
    <property type="entry name" value="Holin_r1t"/>
</dbReference>
<evidence type="ECO:0008006" key="4">
    <source>
        <dbReference type="Google" id="ProtNLM"/>
    </source>
</evidence>
<dbReference type="EMBL" id="BAAAQY010000003">
    <property type="protein sequence ID" value="GAA2230332.1"/>
    <property type="molecule type" value="Genomic_DNA"/>
</dbReference>